<dbReference type="Proteomes" id="UP000262056">
    <property type="component" value="Unassembled WGS sequence"/>
</dbReference>
<accession>A0A656PMF0</accession>
<evidence type="ECO:0000313" key="1">
    <source>
        <dbReference type="EMBL" id="HCQ40434.1"/>
    </source>
</evidence>
<sequence length="212" mass="24824">MNNSNVKCEWLGIGSDVWKESELFKEITIINEILNSKYNGVSVFSDTNRPHLNMYDLDVPTENIPQVISELEDLLKDRSGIKTVISKLEYFPFGLFYLKLEATPELKTLHRSIVEKVSKYKGNCVCKDYLKPRRKYNIEQKEMLKIYGNPFVINQYFPHITLGFVKNNNSRLEKIRLELLEHTKTKAFMINNIQVVRGEETGYKLVREINLK</sequence>
<dbReference type="SUPFAM" id="SSF55144">
    <property type="entry name" value="LigT-like"/>
    <property type="match status" value="1"/>
</dbReference>
<comment type="caution">
    <text evidence="1">The sequence shown here is derived from an EMBL/GenBank/DDBJ whole genome shotgun (WGS) entry which is preliminary data.</text>
</comment>
<protein>
    <submittedName>
        <fullName evidence="1">2'-5' RNA ligase family protein</fullName>
    </submittedName>
</protein>
<dbReference type="GO" id="GO:0016874">
    <property type="term" value="F:ligase activity"/>
    <property type="evidence" value="ECO:0007669"/>
    <property type="project" value="UniProtKB-KW"/>
</dbReference>
<dbReference type="EMBL" id="DQFB01000003">
    <property type="protein sequence ID" value="HCQ40434.1"/>
    <property type="molecule type" value="Genomic_DNA"/>
</dbReference>
<dbReference type="AlphaFoldDB" id="A0A656PMF0"/>
<keyword evidence="1" id="KW-0436">Ligase</keyword>
<proteinExistence type="predicted"/>
<organism evidence="1 2">
    <name type="scientific">candidate division WWE3 bacterium</name>
    <dbReference type="NCBI Taxonomy" id="2053526"/>
    <lineage>
        <taxon>Bacteria</taxon>
        <taxon>Katanobacteria</taxon>
    </lineage>
</organism>
<dbReference type="Gene3D" id="3.90.1140.10">
    <property type="entry name" value="Cyclic phosphodiesterase"/>
    <property type="match status" value="1"/>
</dbReference>
<gene>
    <name evidence="1" type="ORF">DIU24_01840</name>
</gene>
<dbReference type="Pfam" id="PF13563">
    <property type="entry name" value="2_5_RNA_ligase2"/>
    <property type="match status" value="1"/>
</dbReference>
<dbReference type="InterPro" id="IPR009097">
    <property type="entry name" value="Cyclic_Pdiesterase"/>
</dbReference>
<reference evidence="1 2" key="1">
    <citation type="journal article" date="2018" name="Nat. Biotechnol.">
        <title>A standardized bacterial taxonomy based on genome phylogeny substantially revises the tree of life.</title>
        <authorList>
            <person name="Parks D.H."/>
            <person name="Chuvochina M."/>
            <person name="Waite D.W."/>
            <person name="Rinke C."/>
            <person name="Skarshewski A."/>
            <person name="Chaumeil P.A."/>
            <person name="Hugenholtz P."/>
        </authorList>
    </citation>
    <scope>NUCLEOTIDE SEQUENCE [LARGE SCALE GENOMIC DNA]</scope>
    <source>
        <strain evidence="1">UBA12021</strain>
    </source>
</reference>
<name>A0A656PMF0_UNCKA</name>
<evidence type="ECO:0000313" key="2">
    <source>
        <dbReference type="Proteomes" id="UP000262056"/>
    </source>
</evidence>